<evidence type="ECO:0000256" key="10">
    <source>
        <dbReference type="HAMAP-Rule" id="MF_00318"/>
    </source>
</evidence>
<dbReference type="InterPro" id="IPR036849">
    <property type="entry name" value="Enolase-like_C_sf"/>
</dbReference>
<keyword evidence="8 10" id="KW-0456">Lyase</keyword>
<dbReference type="Proteomes" id="UP001375743">
    <property type="component" value="Unassembled WGS sequence"/>
</dbReference>
<dbReference type="InterPro" id="IPR020810">
    <property type="entry name" value="Enolase_C"/>
</dbReference>
<dbReference type="PRINTS" id="PR00148">
    <property type="entry name" value="ENOLASE"/>
</dbReference>
<dbReference type="SFLD" id="SFLDG00178">
    <property type="entry name" value="enolase"/>
    <property type="match status" value="1"/>
</dbReference>
<sequence length="431" mass="45210">MSGTTIHKVIGRRVWDSRGRPTVEAELHLEGGAIGRAIAPAGASTGTGEAIDLRDGGDRLGGHDVGQAVRNVNAVIAPALVGRDAADQAALDARLVELDGTPEKRRLGGNATIAVSMAAAHAAAAARGLPLWRHLGGEEACTLPLPEIQIFGGGAHAAGRLDIQDFLIVCPGAESFGEALAWTAEVYFAAGRLLAERGLLKGVADEGGYWPEFAGNEEALAMLVRAIERAGFRPGEQVAIALDVAASQFGRNGRYRLARDGGRELDTGGMIELLLDWLGRYPIVSIEDPLAEDDPQGFAAFTRQVRGRCLVVGDDFLVSDAGRVRAAAQSGACTAVLLKPNQRGTLTETRAAWDAARAYGMTGIVSARSGESEDVTIVHLAVGWGAPQLKVGSFSRSERMAKWNEGIRIEEALGNRARFAGREALVAGGAA</sequence>
<dbReference type="PANTHER" id="PTHR11902:SF1">
    <property type="entry name" value="ENOLASE"/>
    <property type="match status" value="1"/>
</dbReference>
<proteinExistence type="inferred from homology"/>
<feature type="binding site" evidence="10">
    <location>
        <position position="390"/>
    </location>
    <ligand>
        <name>(2R)-2-phosphoglycerate</name>
        <dbReference type="ChEBI" id="CHEBI:58289"/>
    </ligand>
</feature>
<keyword evidence="5 10" id="KW-0964">Secreted</keyword>
<organism evidence="13 14">
    <name type="scientific">Benzoatithermus flavus</name>
    <dbReference type="NCBI Taxonomy" id="3108223"/>
    <lineage>
        <taxon>Bacteria</taxon>
        <taxon>Pseudomonadati</taxon>
        <taxon>Pseudomonadota</taxon>
        <taxon>Alphaproteobacteria</taxon>
        <taxon>Geminicoccales</taxon>
        <taxon>Geminicoccaceae</taxon>
        <taxon>Benzoatithermus</taxon>
    </lineage>
</organism>
<dbReference type="SFLD" id="SFLDS00001">
    <property type="entry name" value="Enolase"/>
    <property type="match status" value="1"/>
</dbReference>
<dbReference type="PIRSF" id="PIRSF001400">
    <property type="entry name" value="Enolase"/>
    <property type="match status" value="1"/>
</dbReference>
<evidence type="ECO:0000256" key="4">
    <source>
        <dbReference type="ARBA" id="ARBA00017068"/>
    </source>
</evidence>
<evidence type="ECO:0000256" key="6">
    <source>
        <dbReference type="ARBA" id="ARBA00022842"/>
    </source>
</evidence>
<evidence type="ECO:0000256" key="1">
    <source>
        <dbReference type="ARBA" id="ARBA00005031"/>
    </source>
</evidence>
<gene>
    <name evidence="10 13" type="primary">eno</name>
    <name evidence="13" type="ORF">U1T56_13210</name>
</gene>
<dbReference type="Pfam" id="PF03952">
    <property type="entry name" value="Enolase_N"/>
    <property type="match status" value="1"/>
</dbReference>
<evidence type="ECO:0000259" key="11">
    <source>
        <dbReference type="SMART" id="SM01192"/>
    </source>
</evidence>
<feature type="active site" description="Proton donor" evidence="10">
    <location>
        <position position="206"/>
    </location>
</feature>
<dbReference type="PANTHER" id="PTHR11902">
    <property type="entry name" value="ENOLASE"/>
    <property type="match status" value="1"/>
</dbReference>
<dbReference type="EC" id="4.2.1.11" evidence="3 10"/>
<comment type="pathway">
    <text evidence="1 10">Carbohydrate degradation; glycolysis; pyruvate from D-glyceraldehyde 3-phosphate: step 4/5.</text>
</comment>
<keyword evidence="10" id="KW-0479">Metal-binding</keyword>
<name>A0ABU8XSF3_9PROT</name>
<dbReference type="RefSeq" id="WP_418159964.1">
    <property type="nucleotide sequence ID" value="NZ_JBBLZC010000012.1"/>
</dbReference>
<feature type="binding site" evidence="10">
    <location>
        <position position="164"/>
    </location>
    <ligand>
        <name>(2R)-2-phosphoglycerate</name>
        <dbReference type="ChEBI" id="CHEBI:58289"/>
    </ligand>
</feature>
<dbReference type="SUPFAM" id="SSF51604">
    <property type="entry name" value="Enolase C-terminal domain-like"/>
    <property type="match status" value="1"/>
</dbReference>
<dbReference type="InterPro" id="IPR020811">
    <property type="entry name" value="Enolase_N"/>
</dbReference>
<keyword evidence="6 10" id="KW-0460">Magnesium</keyword>
<comment type="cofactor">
    <cofactor evidence="10">
        <name>Mg(2+)</name>
        <dbReference type="ChEBI" id="CHEBI:18420"/>
    </cofactor>
    <text evidence="10">Binds a second Mg(2+) ion via substrate during catalysis.</text>
</comment>
<feature type="binding site" evidence="10">
    <location>
        <position position="369"/>
    </location>
    <ligand>
        <name>(2R)-2-phosphoglycerate</name>
        <dbReference type="ChEBI" id="CHEBI:58289"/>
    </ligand>
</feature>
<feature type="domain" description="Enolase C-terminal TIM barrel" evidence="11">
    <location>
        <begin position="140"/>
        <end position="427"/>
    </location>
</feature>
<feature type="active site" description="Proton acceptor" evidence="10">
    <location>
        <position position="339"/>
    </location>
</feature>
<feature type="binding site" evidence="10">
    <location>
        <position position="243"/>
    </location>
    <ligand>
        <name>Mg(2+)</name>
        <dbReference type="ChEBI" id="CHEBI:18420"/>
    </ligand>
</feature>
<evidence type="ECO:0000256" key="3">
    <source>
        <dbReference type="ARBA" id="ARBA00012058"/>
    </source>
</evidence>
<feature type="domain" description="Enolase N-terminal" evidence="12">
    <location>
        <begin position="6"/>
        <end position="135"/>
    </location>
</feature>
<comment type="subcellular location">
    <subcellularLocation>
        <location evidence="10">Cytoplasm</location>
    </subcellularLocation>
    <subcellularLocation>
        <location evidence="10">Secreted</location>
    </subcellularLocation>
    <subcellularLocation>
        <location evidence="10">Cell surface</location>
    </subcellularLocation>
    <text evidence="10">Fractions of enolase are present in both the cytoplasm and on the cell surface.</text>
</comment>
<dbReference type="EMBL" id="JBBLZC010000012">
    <property type="protein sequence ID" value="MEK0084117.1"/>
    <property type="molecule type" value="Genomic_DNA"/>
</dbReference>
<dbReference type="SMART" id="SM01192">
    <property type="entry name" value="Enolase_C"/>
    <property type="match status" value="1"/>
</dbReference>
<evidence type="ECO:0000256" key="9">
    <source>
        <dbReference type="ARBA" id="ARBA00045763"/>
    </source>
</evidence>
<dbReference type="Gene3D" id="3.30.390.10">
    <property type="entry name" value="Enolase-like, N-terminal domain"/>
    <property type="match status" value="1"/>
</dbReference>
<feature type="binding site" evidence="10">
    <location>
        <position position="339"/>
    </location>
    <ligand>
        <name>(2R)-2-phosphoglycerate</name>
        <dbReference type="ChEBI" id="CHEBI:58289"/>
    </ligand>
</feature>
<dbReference type="CDD" id="cd03313">
    <property type="entry name" value="enolase"/>
    <property type="match status" value="1"/>
</dbReference>
<evidence type="ECO:0000313" key="13">
    <source>
        <dbReference type="EMBL" id="MEK0084117.1"/>
    </source>
</evidence>
<dbReference type="NCBIfam" id="TIGR01060">
    <property type="entry name" value="eno"/>
    <property type="match status" value="1"/>
</dbReference>
<dbReference type="HAMAP" id="MF_00318">
    <property type="entry name" value="Enolase"/>
    <property type="match status" value="1"/>
</dbReference>
<feature type="binding site" evidence="10">
    <location>
        <position position="314"/>
    </location>
    <ligand>
        <name>Mg(2+)</name>
        <dbReference type="ChEBI" id="CHEBI:18420"/>
    </ligand>
</feature>
<keyword evidence="14" id="KW-1185">Reference proteome</keyword>
<keyword evidence="7 10" id="KW-0324">Glycolysis</keyword>
<dbReference type="SMART" id="SM01193">
    <property type="entry name" value="Enolase_N"/>
    <property type="match status" value="1"/>
</dbReference>
<protein>
    <recommendedName>
        <fullName evidence="4 10">Enolase</fullName>
        <ecNumber evidence="3 10">4.2.1.11</ecNumber>
    </recommendedName>
    <alternativeName>
        <fullName evidence="10">2-phospho-D-glycerate hydro-lyase</fullName>
    </alternativeName>
    <alternativeName>
        <fullName evidence="10">2-phosphoglycerate dehydratase</fullName>
    </alternativeName>
</protein>
<dbReference type="Gene3D" id="3.20.20.120">
    <property type="entry name" value="Enolase-like C-terminal domain"/>
    <property type="match status" value="1"/>
</dbReference>
<comment type="similarity">
    <text evidence="2 10">Belongs to the enolase family.</text>
</comment>
<comment type="caution">
    <text evidence="13">The sequence shown here is derived from an EMBL/GenBank/DDBJ whole genome shotgun (WGS) entry which is preliminary data.</text>
</comment>
<evidence type="ECO:0000256" key="7">
    <source>
        <dbReference type="ARBA" id="ARBA00023152"/>
    </source>
</evidence>
<dbReference type="Pfam" id="PF00113">
    <property type="entry name" value="Enolase_C"/>
    <property type="match status" value="1"/>
</dbReference>
<feature type="binding site" evidence="10">
    <location>
        <position position="368"/>
    </location>
    <ligand>
        <name>(2R)-2-phosphoglycerate</name>
        <dbReference type="ChEBI" id="CHEBI:58289"/>
    </ligand>
</feature>
<dbReference type="SFLD" id="SFLDF00002">
    <property type="entry name" value="enolase"/>
    <property type="match status" value="1"/>
</dbReference>
<comment type="function">
    <text evidence="9 10">Catalyzes the reversible conversion of 2-phosphoglycerate (2-PG) into phosphoenolpyruvate (PEP). It is essential for the degradation of carbohydrates via glycolysis.</text>
</comment>
<keyword evidence="10" id="KW-0963">Cytoplasm</keyword>
<dbReference type="GO" id="GO:0004634">
    <property type="term" value="F:phosphopyruvate hydratase activity"/>
    <property type="evidence" value="ECO:0007669"/>
    <property type="project" value="UniProtKB-EC"/>
</dbReference>
<evidence type="ECO:0000256" key="2">
    <source>
        <dbReference type="ARBA" id="ARBA00009604"/>
    </source>
</evidence>
<evidence type="ECO:0000313" key="14">
    <source>
        <dbReference type="Proteomes" id="UP001375743"/>
    </source>
</evidence>
<accession>A0ABU8XSF3</accession>
<evidence type="ECO:0000256" key="8">
    <source>
        <dbReference type="ARBA" id="ARBA00023239"/>
    </source>
</evidence>
<dbReference type="SUPFAM" id="SSF54826">
    <property type="entry name" value="Enolase N-terminal domain-like"/>
    <property type="match status" value="1"/>
</dbReference>
<evidence type="ECO:0000256" key="5">
    <source>
        <dbReference type="ARBA" id="ARBA00022525"/>
    </source>
</evidence>
<dbReference type="InterPro" id="IPR000941">
    <property type="entry name" value="Enolase"/>
</dbReference>
<reference evidence="13 14" key="1">
    <citation type="submission" date="2024-01" db="EMBL/GenBank/DDBJ databases">
        <title>Multi-omics insights into the function and evolution of sodium benzoate biodegradation pathways in Benzoatithermus flavus gen. nov., sp. nov. from hot spring.</title>
        <authorList>
            <person name="Hu C.-J."/>
            <person name="Li W.-J."/>
        </authorList>
    </citation>
    <scope>NUCLEOTIDE SEQUENCE [LARGE SCALE GENOMIC DNA]</scope>
    <source>
        <strain evidence="13 14">SYSU G07066</strain>
    </source>
</reference>
<dbReference type="InterPro" id="IPR029017">
    <property type="entry name" value="Enolase-like_N"/>
</dbReference>
<feature type="binding site" evidence="10">
    <location>
        <position position="287"/>
    </location>
    <ligand>
        <name>Mg(2+)</name>
        <dbReference type="ChEBI" id="CHEBI:18420"/>
    </ligand>
</feature>
<comment type="catalytic activity">
    <reaction evidence="10">
        <text>(2R)-2-phosphoglycerate = phosphoenolpyruvate + H2O</text>
        <dbReference type="Rhea" id="RHEA:10164"/>
        <dbReference type="ChEBI" id="CHEBI:15377"/>
        <dbReference type="ChEBI" id="CHEBI:58289"/>
        <dbReference type="ChEBI" id="CHEBI:58702"/>
        <dbReference type="EC" id="4.2.1.11"/>
    </reaction>
</comment>
<evidence type="ECO:0000259" key="12">
    <source>
        <dbReference type="SMART" id="SM01193"/>
    </source>
</evidence>